<dbReference type="AlphaFoldDB" id="A0A381VW26"/>
<gene>
    <name evidence="1" type="ORF">METZ01_LOCUS97309</name>
</gene>
<organism evidence="1">
    <name type="scientific">marine metagenome</name>
    <dbReference type="NCBI Taxonomy" id="408172"/>
    <lineage>
        <taxon>unclassified sequences</taxon>
        <taxon>metagenomes</taxon>
        <taxon>ecological metagenomes</taxon>
    </lineage>
</organism>
<accession>A0A381VW26</accession>
<sequence length="39" mass="4824">MNYFIVKFDFLKVYGEWQKVSRRQVNEELSIGIFLTFYN</sequence>
<proteinExistence type="predicted"/>
<name>A0A381VW26_9ZZZZ</name>
<evidence type="ECO:0000313" key="1">
    <source>
        <dbReference type="EMBL" id="SVA44455.1"/>
    </source>
</evidence>
<protein>
    <submittedName>
        <fullName evidence="1">Uncharacterized protein</fullName>
    </submittedName>
</protein>
<reference evidence="1" key="1">
    <citation type="submission" date="2018-05" db="EMBL/GenBank/DDBJ databases">
        <authorList>
            <person name="Lanie J.A."/>
            <person name="Ng W.-L."/>
            <person name="Kazmierczak K.M."/>
            <person name="Andrzejewski T.M."/>
            <person name="Davidsen T.M."/>
            <person name="Wayne K.J."/>
            <person name="Tettelin H."/>
            <person name="Glass J.I."/>
            <person name="Rusch D."/>
            <person name="Podicherti R."/>
            <person name="Tsui H.-C.T."/>
            <person name="Winkler M.E."/>
        </authorList>
    </citation>
    <scope>NUCLEOTIDE SEQUENCE</scope>
</reference>
<dbReference type="EMBL" id="UINC01009949">
    <property type="protein sequence ID" value="SVA44455.1"/>
    <property type="molecule type" value="Genomic_DNA"/>
</dbReference>